<evidence type="ECO:0000313" key="1">
    <source>
        <dbReference type="EMBL" id="BAT85278.1"/>
    </source>
</evidence>
<protein>
    <submittedName>
        <fullName evidence="1">Uncharacterized protein</fullName>
    </submittedName>
</protein>
<proteinExistence type="predicted"/>
<keyword evidence="2" id="KW-1185">Reference proteome</keyword>
<organism evidence="1 2">
    <name type="scientific">Vigna angularis var. angularis</name>
    <dbReference type="NCBI Taxonomy" id="157739"/>
    <lineage>
        <taxon>Eukaryota</taxon>
        <taxon>Viridiplantae</taxon>
        <taxon>Streptophyta</taxon>
        <taxon>Embryophyta</taxon>
        <taxon>Tracheophyta</taxon>
        <taxon>Spermatophyta</taxon>
        <taxon>Magnoliopsida</taxon>
        <taxon>eudicotyledons</taxon>
        <taxon>Gunneridae</taxon>
        <taxon>Pentapetalae</taxon>
        <taxon>rosids</taxon>
        <taxon>fabids</taxon>
        <taxon>Fabales</taxon>
        <taxon>Fabaceae</taxon>
        <taxon>Papilionoideae</taxon>
        <taxon>50 kb inversion clade</taxon>
        <taxon>NPAAA clade</taxon>
        <taxon>indigoferoid/millettioid clade</taxon>
        <taxon>Phaseoleae</taxon>
        <taxon>Vigna</taxon>
    </lineage>
</organism>
<dbReference type="EMBL" id="AP015037">
    <property type="protein sequence ID" value="BAT85278.1"/>
    <property type="molecule type" value="Genomic_DNA"/>
</dbReference>
<accession>A0A0S3RXF6</accession>
<gene>
    <name evidence="1" type="primary">Vigan.04G280600</name>
    <name evidence="1" type="ORF">VIGAN_04280600</name>
</gene>
<sequence>MHVKTDNIPLTIKINLKYKTRNYESPKIFQHLMFLFDPLSSSFSLLSTGRMNLLRMSSMERVEGLLVTTCSDTRTCSSIGSTCKYSQYQ</sequence>
<name>A0A0S3RXF6_PHAAN</name>
<dbReference type="AlphaFoldDB" id="A0A0S3RXF6"/>
<evidence type="ECO:0000313" key="2">
    <source>
        <dbReference type="Proteomes" id="UP000291084"/>
    </source>
</evidence>
<reference evidence="1 2" key="1">
    <citation type="journal article" date="2015" name="Sci. Rep.">
        <title>The power of single molecule real-time sequencing technology in the de novo assembly of a eukaryotic genome.</title>
        <authorList>
            <person name="Sakai H."/>
            <person name="Naito K."/>
            <person name="Ogiso-Tanaka E."/>
            <person name="Takahashi Y."/>
            <person name="Iseki K."/>
            <person name="Muto C."/>
            <person name="Satou K."/>
            <person name="Teruya K."/>
            <person name="Shiroma A."/>
            <person name="Shimoji M."/>
            <person name="Hirano T."/>
            <person name="Itoh T."/>
            <person name="Kaga A."/>
            <person name="Tomooka N."/>
        </authorList>
    </citation>
    <scope>NUCLEOTIDE SEQUENCE [LARGE SCALE GENOMIC DNA]</scope>
    <source>
        <strain evidence="2">cv. Shumari</strain>
    </source>
</reference>
<dbReference type="Proteomes" id="UP000291084">
    <property type="component" value="Chromosome 4"/>
</dbReference>